<evidence type="ECO:0000256" key="1">
    <source>
        <dbReference type="SAM" id="MobiDB-lite"/>
    </source>
</evidence>
<comment type="caution">
    <text evidence="2">The sequence shown here is derived from an EMBL/GenBank/DDBJ whole genome shotgun (WGS) entry which is preliminary data.</text>
</comment>
<feature type="region of interest" description="Disordered" evidence="1">
    <location>
        <begin position="67"/>
        <end position="111"/>
    </location>
</feature>
<accession>A0ABT3C743</accession>
<sequence length="111" mass="12399">MGDGAVLARARRAATELDGRRFADFDEICLFAEVLVALDFLPGPRDVVEYFRRPWRYTAEHEVWERSGRPSDVGGAAGEALAAVGCRRPRRHRARGRPDAPTPRRPADQGQ</sequence>
<proteinExistence type="predicted"/>
<dbReference type="Proteomes" id="UP001526201">
    <property type="component" value="Unassembled WGS sequence"/>
</dbReference>
<dbReference type="RefSeq" id="WP_264066044.1">
    <property type="nucleotide sequence ID" value="NZ_JACKTY010000013.1"/>
</dbReference>
<reference evidence="2 3" key="1">
    <citation type="journal article" date="2022" name="BMC Genomics">
        <title>Comparative genome analysis of mycobacteria focusing on tRNA and non-coding RNA.</title>
        <authorList>
            <person name="Behra P.R.K."/>
            <person name="Pettersson B.M.F."/>
            <person name="Ramesh M."/>
            <person name="Das S."/>
            <person name="Dasgupta S."/>
            <person name="Kirsebom L.A."/>
        </authorList>
    </citation>
    <scope>NUCLEOTIDE SEQUENCE [LARGE SCALE GENOMIC DNA]</scope>
    <source>
        <strain evidence="2 3">DSM 44078</strain>
    </source>
</reference>
<evidence type="ECO:0000313" key="2">
    <source>
        <dbReference type="EMBL" id="MCV7225278.1"/>
    </source>
</evidence>
<organism evidence="2 3">
    <name type="scientific">Mycolicibacterium komossense</name>
    <dbReference type="NCBI Taxonomy" id="1779"/>
    <lineage>
        <taxon>Bacteria</taxon>
        <taxon>Bacillati</taxon>
        <taxon>Actinomycetota</taxon>
        <taxon>Actinomycetes</taxon>
        <taxon>Mycobacteriales</taxon>
        <taxon>Mycobacteriaceae</taxon>
        <taxon>Mycolicibacterium</taxon>
    </lineage>
</organism>
<gene>
    <name evidence="2" type="ORF">H7J73_04415</name>
</gene>
<keyword evidence="3" id="KW-1185">Reference proteome</keyword>
<evidence type="ECO:0000313" key="3">
    <source>
        <dbReference type="Proteomes" id="UP001526201"/>
    </source>
</evidence>
<protein>
    <submittedName>
        <fullName evidence="2">Uncharacterized protein</fullName>
    </submittedName>
</protein>
<name>A0ABT3C743_9MYCO</name>
<dbReference type="EMBL" id="JACKTY010000013">
    <property type="protein sequence ID" value="MCV7225278.1"/>
    <property type="molecule type" value="Genomic_DNA"/>
</dbReference>